<keyword evidence="1" id="KW-0472">Membrane</keyword>
<feature type="transmembrane region" description="Helical" evidence="1">
    <location>
        <begin position="12"/>
        <end position="32"/>
    </location>
</feature>
<feature type="transmembrane region" description="Helical" evidence="1">
    <location>
        <begin position="144"/>
        <end position="160"/>
    </location>
</feature>
<proteinExistence type="predicted"/>
<feature type="transmembrane region" description="Helical" evidence="1">
    <location>
        <begin position="230"/>
        <end position="256"/>
    </location>
</feature>
<feature type="transmembrane region" description="Helical" evidence="1">
    <location>
        <begin position="331"/>
        <end position="351"/>
    </location>
</feature>
<dbReference type="RefSeq" id="WP_289269999.1">
    <property type="nucleotide sequence ID" value="NZ_OX365700.1"/>
</dbReference>
<evidence type="ECO:0008006" key="4">
    <source>
        <dbReference type="Google" id="ProtNLM"/>
    </source>
</evidence>
<accession>A0AA86N1P8</accession>
<keyword evidence="1" id="KW-0812">Transmembrane</keyword>
<feature type="transmembrane region" description="Helical" evidence="1">
    <location>
        <begin position="200"/>
        <end position="218"/>
    </location>
</feature>
<feature type="transmembrane region" description="Helical" evidence="1">
    <location>
        <begin position="118"/>
        <end position="138"/>
    </location>
</feature>
<feature type="transmembrane region" description="Helical" evidence="1">
    <location>
        <begin position="301"/>
        <end position="319"/>
    </location>
</feature>
<dbReference type="EMBL" id="OX365700">
    <property type="protein sequence ID" value="CAI4033088.1"/>
    <property type="molecule type" value="Genomic_DNA"/>
</dbReference>
<sequence>MVLRHPQRLPLLAMGMAALLTGLWAGLLRLGWEVPPLQPTLPAVHGPLMISGFLGTLISLERAVALGRRWAYAAPLLSGLGGLGLIAGFHGPGARVLILAGSLGLVAIFAVIIRLRPALYTVAMGLGAVCWVVGNLLWLWGWPIAYLVFWWAGFLLLTIAGERQELARLQRLSPAGQASFPATLMSVLAGLIVIGSSFDIGVRLVGAGMVGLALWLGQHDIARRTVRQTGVTRFIAVCLLSGYVWLGLSGLLAVIFGGVSAGPQYDAMLHAFFLGFVFAMIFGHAPIIFPAVLGAKMAFRPMFYAHAILLQVTLILRLAGDLIGWEAGRQVGGLLNVVALLFFLANTVYALRSPAERAATVKAGAS</sequence>
<evidence type="ECO:0000256" key="1">
    <source>
        <dbReference type="SAM" id="Phobius"/>
    </source>
</evidence>
<dbReference type="KEGG" id="nti:DNFV4_03521"/>
<protein>
    <recommendedName>
        <fullName evidence="4">NnrS family protein</fullName>
    </recommendedName>
</protein>
<name>A0AA86N1P8_9BACT</name>
<organism evidence="2 3">
    <name type="scientific">Nitrospira tepida</name>
    <dbReference type="NCBI Taxonomy" id="2973512"/>
    <lineage>
        <taxon>Bacteria</taxon>
        <taxon>Pseudomonadati</taxon>
        <taxon>Nitrospirota</taxon>
        <taxon>Nitrospiria</taxon>
        <taxon>Nitrospirales</taxon>
        <taxon>Nitrospiraceae</taxon>
        <taxon>Nitrospira</taxon>
    </lineage>
</organism>
<reference evidence="2" key="1">
    <citation type="submission" date="2022-10" db="EMBL/GenBank/DDBJ databases">
        <authorList>
            <person name="Koch H."/>
        </authorList>
    </citation>
    <scope>NUCLEOTIDE SEQUENCE</scope>
    <source>
        <strain evidence="2">DNF</strain>
    </source>
</reference>
<evidence type="ECO:0000313" key="2">
    <source>
        <dbReference type="EMBL" id="CAI4033088.1"/>
    </source>
</evidence>
<dbReference type="AlphaFoldDB" id="A0AA86N1P8"/>
<evidence type="ECO:0000313" key="3">
    <source>
        <dbReference type="Proteomes" id="UP001179121"/>
    </source>
</evidence>
<keyword evidence="1" id="KW-1133">Transmembrane helix</keyword>
<feature type="transmembrane region" description="Helical" evidence="1">
    <location>
        <begin position="44"/>
        <end position="60"/>
    </location>
</feature>
<feature type="transmembrane region" description="Helical" evidence="1">
    <location>
        <begin position="96"/>
        <end position="113"/>
    </location>
</feature>
<feature type="transmembrane region" description="Helical" evidence="1">
    <location>
        <begin position="268"/>
        <end position="289"/>
    </location>
</feature>
<feature type="transmembrane region" description="Helical" evidence="1">
    <location>
        <begin position="72"/>
        <end position="90"/>
    </location>
</feature>
<dbReference type="Proteomes" id="UP001179121">
    <property type="component" value="Chromosome"/>
</dbReference>
<keyword evidence="3" id="KW-1185">Reference proteome</keyword>
<gene>
    <name evidence="2" type="ORF">DNFV4_03521</name>
</gene>
<feature type="transmembrane region" description="Helical" evidence="1">
    <location>
        <begin position="172"/>
        <end position="194"/>
    </location>
</feature>